<evidence type="ECO:0000259" key="2">
    <source>
        <dbReference type="Pfam" id="PF02408"/>
    </source>
</evidence>
<dbReference type="PIR" id="T22610">
    <property type="entry name" value="T22610"/>
</dbReference>
<dbReference type="AlphaFoldDB" id="Q20747"/>
<dbReference type="IntAct" id="Q20747">
    <property type="interactions" value="2"/>
</dbReference>
<feature type="signal peptide" evidence="1">
    <location>
        <begin position="1"/>
        <end position="17"/>
    </location>
</feature>
<dbReference type="InterPro" id="IPR003366">
    <property type="entry name" value="CUB-like_dom"/>
</dbReference>
<keyword evidence="4" id="KW-1185">Reference proteome</keyword>
<gene>
    <name evidence="3" type="ORF">CELE_F54B11.11</name>
    <name evidence="3 5" type="ORF">F54B11.11</name>
</gene>
<keyword evidence="1" id="KW-0732">Signal</keyword>
<dbReference type="EMBL" id="BX284606">
    <property type="protein sequence ID" value="CAA94144.2"/>
    <property type="molecule type" value="Genomic_DNA"/>
</dbReference>
<dbReference type="PaxDb" id="6239-F54B11.11"/>
<dbReference type="FunCoup" id="Q20747">
    <property type="interactions" value="923"/>
</dbReference>
<dbReference type="UCSC" id="F54B11.11">
    <property type="organism name" value="c. elegans"/>
</dbReference>
<dbReference type="InParanoid" id="Q20747"/>
<dbReference type="Pfam" id="PF02408">
    <property type="entry name" value="CUB_2"/>
    <property type="match status" value="1"/>
</dbReference>
<dbReference type="Proteomes" id="UP000001940">
    <property type="component" value="Chromosome X"/>
</dbReference>
<evidence type="ECO:0000313" key="4">
    <source>
        <dbReference type="Proteomes" id="UP000001940"/>
    </source>
</evidence>
<name>Q20747_CAEEL</name>
<protein>
    <submittedName>
        <fullName evidence="3">CUB-like domain-containing protein</fullName>
    </submittedName>
</protein>
<evidence type="ECO:0000313" key="3">
    <source>
        <dbReference type="EMBL" id="CAA94144.2"/>
    </source>
</evidence>
<dbReference type="eggNOG" id="ENOG502T0AA">
    <property type="taxonomic scope" value="Eukaryota"/>
</dbReference>
<dbReference type="PeptideAtlas" id="Q20747"/>
<dbReference type="Bgee" id="WBGene00010034">
    <property type="expression patterns" value="Expressed in material anatomical entity and 2 other cell types or tissues"/>
</dbReference>
<sequence>MLLKSTIFLFFLDIVHAQIGAQCQSRTVNVTSIQGTIPYPSVNLVKIDQWESCYYNFIIPLGYALQFQISYTMDKGDVLTITNSLGVTVGFTNFTGVQKDVYWCTAGDSTLRVTSFSGNLAFLISYQFYSLKSYFPLMRYSGDYFQVSQIPPAQYLIFYGSKLALTLAANTAAESLKNLDRYMLYIGTDVMQYPASGTLADLINGTQFYDNGRMYYANWITIVNFYDDFKSDAYIIANDGPEITSSYQFFITPPNNFTSKVLFDVTDGGGAVTFACPDCTNFYINQLVFDTMLTSPNGYIAFQGNTPSQIYMAKVINYNATSFNPNQLPQIIPTNKFTLLMYKSLFTIELYSGDEYSAWKQPRVGRTGLISSVSLWETVWDSATFQYEIRDDSQLYNFNVNIDNMNFTGVNFLNLCIGSGPGYNNQVNLTYPPALNSSVTSIGNYLTTSANFTMRGYITLYYEITAASGTTTQPILSTMTSSTTKTLTSTTTITTTKANILTTTATTTTPPVTSAPATTFITPVPFTPPVTNSTTIYSSNTGSTLSTTIGLPITQVSVQTTTQTAPLKVVLLNVLSFVLIAELFKNLL</sequence>
<feature type="domain" description="CUB-like" evidence="2">
    <location>
        <begin position="19"/>
        <end position="131"/>
    </location>
</feature>
<reference evidence="3 4" key="1">
    <citation type="journal article" date="1998" name="Science">
        <title>Genome sequence of the nematode C. elegans: a platform for investigating biology.</title>
        <authorList>
            <consortium name="The C. elegans sequencing consortium"/>
            <person name="Sulson J.E."/>
            <person name="Waterston R."/>
        </authorList>
    </citation>
    <scope>NUCLEOTIDE SEQUENCE [LARGE SCALE GENOMIC DNA]</scope>
    <source>
        <strain evidence="3 4">Bristol N2</strain>
    </source>
</reference>
<organism evidence="3 4">
    <name type="scientific">Caenorhabditis elegans</name>
    <dbReference type="NCBI Taxonomy" id="6239"/>
    <lineage>
        <taxon>Eukaryota</taxon>
        <taxon>Metazoa</taxon>
        <taxon>Ecdysozoa</taxon>
        <taxon>Nematoda</taxon>
        <taxon>Chromadorea</taxon>
        <taxon>Rhabditida</taxon>
        <taxon>Rhabditina</taxon>
        <taxon>Rhabditomorpha</taxon>
        <taxon>Rhabditoidea</taxon>
        <taxon>Rhabditidae</taxon>
        <taxon>Peloderinae</taxon>
        <taxon>Caenorhabditis</taxon>
    </lineage>
</organism>
<dbReference type="WormBase" id="F54B11.11">
    <property type="protein sequence ID" value="CE53349"/>
    <property type="gene ID" value="WBGene00010034"/>
</dbReference>
<dbReference type="PANTHER" id="PTHR21447:SF6">
    <property type="entry name" value="CUB-LIKE DOMAIN-CONTAINING PROTEIN"/>
    <property type="match status" value="1"/>
</dbReference>
<dbReference type="GO" id="GO:0045087">
    <property type="term" value="P:innate immune response"/>
    <property type="evidence" value="ECO:0000318"/>
    <property type="project" value="GO_Central"/>
</dbReference>
<feature type="chain" id="PRO_5020310163" evidence="1">
    <location>
        <begin position="18"/>
        <end position="588"/>
    </location>
</feature>
<accession>Q20747</accession>
<dbReference type="AGR" id="WB:WBGene00010034"/>
<dbReference type="HOGENOM" id="CLU_447080_0_0_1"/>
<dbReference type="STRING" id="6239.F54B11.11.1"/>
<evidence type="ECO:0000313" key="5">
    <source>
        <dbReference type="WormBase" id="F54B11.11"/>
    </source>
</evidence>
<dbReference type="PANTHER" id="PTHR21447">
    <property type="entry name" value="RING-TYPE DOMAIN-CONTAINING PROTEIN-RELATED"/>
    <property type="match status" value="1"/>
</dbReference>
<evidence type="ECO:0000256" key="1">
    <source>
        <dbReference type="SAM" id="SignalP"/>
    </source>
</evidence>
<dbReference type="OrthoDB" id="5812348at2759"/>
<dbReference type="PhylomeDB" id="Q20747"/>
<proteinExistence type="predicted"/>
<dbReference type="MINT" id="Q20747"/>